<evidence type="ECO:0000313" key="10">
    <source>
        <dbReference type="EMBL" id="KXB91540.1"/>
    </source>
</evidence>
<name>A0A134CH46_9FIRM</name>
<dbReference type="EC" id="3.4.11.1" evidence="8"/>
<keyword evidence="5 8" id="KW-0645">Protease</keyword>
<comment type="catalytic activity">
    <reaction evidence="2 8">
        <text>Release of an N-terminal amino acid, preferentially leucine, but not glutamic or aspartic acids.</text>
        <dbReference type="EC" id="3.4.11.10"/>
    </reaction>
</comment>
<feature type="active site" evidence="8">
    <location>
        <position position="336"/>
    </location>
</feature>
<comment type="catalytic activity">
    <reaction evidence="1 8">
        <text>Release of an N-terminal amino acid, Xaa-|-Yaa-, in which Xaa is preferably Leu, but may be other amino acids including Pro although not Arg or Lys, and Yaa may be Pro. Amino acid amides and methyl esters are also readily hydrolyzed, but rates on arylamides are exceedingly low.</text>
        <dbReference type="EC" id="3.4.11.1"/>
    </reaction>
</comment>
<evidence type="ECO:0000256" key="2">
    <source>
        <dbReference type="ARBA" id="ARBA00000967"/>
    </source>
</evidence>
<evidence type="ECO:0000256" key="7">
    <source>
        <dbReference type="ARBA" id="ARBA00049972"/>
    </source>
</evidence>
<dbReference type="Gene3D" id="3.40.630.10">
    <property type="entry name" value="Zn peptidases"/>
    <property type="match status" value="1"/>
</dbReference>
<dbReference type="InterPro" id="IPR023042">
    <property type="entry name" value="Peptidase_M17_leu_NH2_pept"/>
</dbReference>
<keyword evidence="8" id="KW-0479">Metal-binding</keyword>
<dbReference type="GO" id="GO:0070006">
    <property type="term" value="F:metalloaminopeptidase activity"/>
    <property type="evidence" value="ECO:0007669"/>
    <property type="project" value="InterPro"/>
</dbReference>
<dbReference type="RefSeq" id="WP_062485488.1">
    <property type="nucleotide sequence ID" value="NZ_KQ960941.1"/>
</dbReference>
<keyword evidence="8" id="KW-0963">Cytoplasm</keyword>
<dbReference type="AlphaFoldDB" id="A0A134CH46"/>
<comment type="subcellular location">
    <subcellularLocation>
        <location evidence="8">Cytoplasm</location>
    </subcellularLocation>
</comment>
<dbReference type="PANTHER" id="PTHR11963:SF23">
    <property type="entry name" value="CYTOSOL AMINOPEPTIDASE"/>
    <property type="match status" value="1"/>
</dbReference>
<dbReference type="PRINTS" id="PR00481">
    <property type="entry name" value="LAMNOPPTDASE"/>
</dbReference>
<dbReference type="Gene3D" id="3.40.220.10">
    <property type="entry name" value="Leucine Aminopeptidase, subunit E, domain 1"/>
    <property type="match status" value="1"/>
</dbReference>
<keyword evidence="11" id="KW-1185">Reference proteome</keyword>
<dbReference type="STRING" id="1588748.HMPREF3182_00762"/>
<feature type="binding site" evidence="8">
    <location>
        <position position="250"/>
    </location>
    <ligand>
        <name>Mn(2+)</name>
        <dbReference type="ChEBI" id="CHEBI:29035"/>
        <label>2</label>
    </ligand>
</feature>
<evidence type="ECO:0000256" key="6">
    <source>
        <dbReference type="ARBA" id="ARBA00022801"/>
    </source>
</evidence>
<dbReference type="PROSITE" id="PS00631">
    <property type="entry name" value="CYTOSOL_AP"/>
    <property type="match status" value="1"/>
</dbReference>
<dbReference type="PATRIC" id="fig|1588748.3.peg.726"/>
<dbReference type="InterPro" id="IPR000819">
    <property type="entry name" value="Peptidase_M17_C"/>
</dbReference>
<evidence type="ECO:0000256" key="4">
    <source>
        <dbReference type="ARBA" id="ARBA00022438"/>
    </source>
</evidence>
<comment type="cofactor">
    <cofactor evidence="8">
        <name>Mn(2+)</name>
        <dbReference type="ChEBI" id="CHEBI:29035"/>
    </cofactor>
    <text evidence="8">Binds 2 manganese ions per subunit.</text>
</comment>
<dbReference type="EMBL" id="LSDT01000029">
    <property type="protein sequence ID" value="KXB91540.1"/>
    <property type="molecule type" value="Genomic_DNA"/>
</dbReference>
<comment type="similarity">
    <text evidence="3 8">Belongs to the peptidase M17 family.</text>
</comment>
<dbReference type="GO" id="GO:0005737">
    <property type="term" value="C:cytoplasm"/>
    <property type="evidence" value="ECO:0007669"/>
    <property type="project" value="UniProtKB-SubCell"/>
</dbReference>
<dbReference type="Pfam" id="PF00883">
    <property type="entry name" value="Peptidase_M17"/>
    <property type="match status" value="1"/>
</dbReference>
<feature type="binding site" evidence="8">
    <location>
        <position position="334"/>
    </location>
    <ligand>
        <name>Mn(2+)</name>
        <dbReference type="ChEBI" id="CHEBI:29035"/>
        <label>1</label>
    </ligand>
</feature>
<dbReference type="SUPFAM" id="SSF53187">
    <property type="entry name" value="Zn-dependent exopeptidases"/>
    <property type="match status" value="1"/>
</dbReference>
<dbReference type="CDD" id="cd00433">
    <property type="entry name" value="Peptidase_M17"/>
    <property type="match status" value="1"/>
</dbReference>
<evidence type="ECO:0000256" key="3">
    <source>
        <dbReference type="ARBA" id="ARBA00009528"/>
    </source>
</evidence>
<dbReference type="InterPro" id="IPR011356">
    <property type="entry name" value="Leucine_aapep/pepB"/>
</dbReference>
<dbReference type="GO" id="GO:0006508">
    <property type="term" value="P:proteolysis"/>
    <property type="evidence" value="ECO:0007669"/>
    <property type="project" value="UniProtKB-KW"/>
</dbReference>
<dbReference type="PANTHER" id="PTHR11963">
    <property type="entry name" value="LEUCINE AMINOPEPTIDASE-RELATED"/>
    <property type="match status" value="1"/>
</dbReference>
<evidence type="ECO:0000259" key="9">
    <source>
        <dbReference type="PROSITE" id="PS00631"/>
    </source>
</evidence>
<feature type="binding site" evidence="8">
    <location>
        <position position="255"/>
    </location>
    <ligand>
        <name>Mn(2+)</name>
        <dbReference type="ChEBI" id="CHEBI:29035"/>
        <label>1</label>
    </ligand>
</feature>
<evidence type="ECO:0000313" key="11">
    <source>
        <dbReference type="Proteomes" id="UP000070160"/>
    </source>
</evidence>
<evidence type="ECO:0000256" key="1">
    <source>
        <dbReference type="ARBA" id="ARBA00000135"/>
    </source>
</evidence>
<comment type="function">
    <text evidence="7 8">Presumably involved in the processing and regular turnover of intracellular proteins. Catalyzes the removal of unsubstituted N-terminal amino acids from various peptides.</text>
</comment>
<feature type="binding site" evidence="8">
    <location>
        <position position="332"/>
    </location>
    <ligand>
        <name>Mn(2+)</name>
        <dbReference type="ChEBI" id="CHEBI:29035"/>
        <label>1</label>
    </ligand>
</feature>
<evidence type="ECO:0000256" key="5">
    <source>
        <dbReference type="ARBA" id="ARBA00022670"/>
    </source>
</evidence>
<organism evidence="10 11">
    <name type="scientific">Megasphaera hutchinsoni</name>
    <dbReference type="NCBI Taxonomy" id="1588748"/>
    <lineage>
        <taxon>Bacteria</taxon>
        <taxon>Bacillati</taxon>
        <taxon>Bacillota</taxon>
        <taxon>Negativicutes</taxon>
        <taxon>Veillonellales</taxon>
        <taxon>Veillonellaceae</taxon>
        <taxon>Megasphaera</taxon>
    </lineage>
</organism>
<feature type="domain" description="Cytosol aminopeptidase" evidence="9">
    <location>
        <begin position="330"/>
        <end position="337"/>
    </location>
</feature>
<dbReference type="Proteomes" id="UP000070160">
    <property type="component" value="Unassembled WGS sequence"/>
</dbReference>
<feature type="active site" evidence="8">
    <location>
        <position position="262"/>
    </location>
</feature>
<dbReference type="GO" id="GO:0030145">
    <property type="term" value="F:manganese ion binding"/>
    <property type="evidence" value="ECO:0007669"/>
    <property type="project" value="UniProtKB-UniRule"/>
</dbReference>
<evidence type="ECO:0000256" key="8">
    <source>
        <dbReference type="HAMAP-Rule" id="MF_00181"/>
    </source>
</evidence>
<reference evidence="11" key="1">
    <citation type="submission" date="2016-01" db="EMBL/GenBank/DDBJ databases">
        <authorList>
            <person name="Mitreva M."/>
            <person name="Pepin K.H."/>
            <person name="Mihindukulasuriya K.A."/>
            <person name="Fulton R."/>
            <person name="Fronick C."/>
            <person name="O'Laughlin M."/>
            <person name="Miner T."/>
            <person name="Herter B."/>
            <person name="Rosa B.A."/>
            <person name="Cordes M."/>
            <person name="Tomlinson C."/>
            <person name="Wollam A."/>
            <person name="Palsikar V.B."/>
            <person name="Mardis E.R."/>
            <person name="Wilson R.K."/>
        </authorList>
    </citation>
    <scope>NUCLEOTIDE SEQUENCE [LARGE SCALE GENOMIC DNA]</scope>
    <source>
        <strain evidence="11">KA00182</strain>
    </source>
</reference>
<dbReference type="EC" id="3.4.11.10" evidence="8"/>
<sequence>MITCNGNIQADAIVVGIDKTKQLMQHIPKEDATLIYKYLETRSSNLAFASVQVFHCVCEERVKVYFLIGQENGMSKTRDFSDYTAARQVMALAMKEHCQSLAVYVDTLSMRIETLIDGLLDRNYEFIQYMKNKERCVVEKINVITSSLQVKEINSLCYKYMSMYEGIYKARDLVNMPPNELTPRKFVDLMATILQGGGGKVEYFNKWSLEKMKMGGISAVGKGSMNPPQLVVIQYLGDPDNPDKLGLIGKGVTYDSGGLSLKSAANQEFMKDDMAGAATVVGIIKALQYLKYPVNVMGVIPLVENIPSSMSYHVDDIITMYDGTTVEIKNTDAEGRLILADALSYAQEKGATRLIDLATLTGACVTALGTIRSGMVGNNQEWMNQFFCVAEQNHEKVWQFPFDAEYGESLKSQVADLKNIGGRDAGAITAGMFLNHFVRADIPWLHVDIAGTAFCEQADKTGFYGATGVGIKSILELLRSGSIEKNNQ</sequence>
<dbReference type="InterPro" id="IPR043472">
    <property type="entry name" value="Macro_dom-like"/>
</dbReference>
<protein>
    <recommendedName>
        <fullName evidence="8">Probable cytosol aminopeptidase</fullName>
        <ecNumber evidence="8">3.4.11.1</ecNumber>
    </recommendedName>
    <alternativeName>
        <fullName evidence="8">Leucine aminopeptidase</fullName>
        <shortName evidence="8">LAP</shortName>
        <ecNumber evidence="8">3.4.11.10</ecNumber>
    </alternativeName>
    <alternativeName>
        <fullName evidence="8">Leucyl aminopeptidase</fullName>
    </alternativeName>
</protein>
<keyword evidence="4 8" id="KW-0031">Aminopeptidase</keyword>
<feature type="binding site" evidence="8">
    <location>
        <position position="255"/>
    </location>
    <ligand>
        <name>Mn(2+)</name>
        <dbReference type="ChEBI" id="CHEBI:29035"/>
        <label>2</label>
    </ligand>
</feature>
<proteinExistence type="inferred from homology"/>
<gene>
    <name evidence="8" type="primary">pepA</name>
    <name evidence="10" type="ORF">HMPREF3182_00762</name>
</gene>
<comment type="caution">
    <text evidence="10">The sequence shown here is derived from an EMBL/GenBank/DDBJ whole genome shotgun (WGS) entry which is preliminary data.</text>
</comment>
<keyword evidence="6 8" id="KW-0378">Hydrolase</keyword>
<keyword evidence="8" id="KW-0464">Manganese</keyword>
<feature type="binding site" evidence="8">
    <location>
        <position position="273"/>
    </location>
    <ligand>
        <name>Mn(2+)</name>
        <dbReference type="ChEBI" id="CHEBI:29035"/>
        <label>2</label>
    </ligand>
</feature>
<dbReference type="SUPFAM" id="SSF52949">
    <property type="entry name" value="Macro domain-like"/>
    <property type="match status" value="1"/>
</dbReference>
<dbReference type="HAMAP" id="MF_00181">
    <property type="entry name" value="Cytosol_peptidase_M17"/>
    <property type="match status" value="1"/>
</dbReference>
<feature type="binding site" evidence="8">
    <location>
        <position position="334"/>
    </location>
    <ligand>
        <name>Mn(2+)</name>
        <dbReference type="ChEBI" id="CHEBI:29035"/>
        <label>2</label>
    </ligand>
</feature>
<accession>A0A134CH46</accession>